<gene>
    <name evidence="8" type="ORF">QFZ56_004939</name>
</gene>
<evidence type="ECO:0000313" key="9">
    <source>
        <dbReference type="Proteomes" id="UP001243364"/>
    </source>
</evidence>
<feature type="chain" id="PRO_5046078012" evidence="6">
    <location>
        <begin position="35"/>
        <end position="212"/>
    </location>
</feature>
<dbReference type="EMBL" id="JAUSYA010000001">
    <property type="protein sequence ID" value="MDQ0685976.1"/>
    <property type="molecule type" value="Genomic_DNA"/>
</dbReference>
<evidence type="ECO:0000259" key="7">
    <source>
        <dbReference type="PROSITE" id="PS51123"/>
    </source>
</evidence>
<evidence type="ECO:0000313" key="8">
    <source>
        <dbReference type="EMBL" id="MDQ0685976.1"/>
    </source>
</evidence>
<organism evidence="8 9">
    <name type="scientific">Streptomyces achromogenes</name>
    <dbReference type="NCBI Taxonomy" id="67255"/>
    <lineage>
        <taxon>Bacteria</taxon>
        <taxon>Bacillati</taxon>
        <taxon>Actinomycetota</taxon>
        <taxon>Actinomycetes</taxon>
        <taxon>Kitasatosporales</taxon>
        <taxon>Streptomycetaceae</taxon>
        <taxon>Streptomyces</taxon>
    </lineage>
</organism>
<evidence type="ECO:0000256" key="1">
    <source>
        <dbReference type="ARBA" id="ARBA00004442"/>
    </source>
</evidence>
<feature type="region of interest" description="Disordered" evidence="5">
    <location>
        <begin position="186"/>
        <end position="212"/>
    </location>
</feature>
<dbReference type="Gene3D" id="3.30.1330.60">
    <property type="entry name" value="OmpA-like domain"/>
    <property type="match status" value="1"/>
</dbReference>
<dbReference type="SUPFAM" id="SSF103088">
    <property type="entry name" value="OmpA-like"/>
    <property type="match status" value="1"/>
</dbReference>
<keyword evidence="6" id="KW-0732">Signal</keyword>
<dbReference type="Pfam" id="PF00691">
    <property type="entry name" value="OmpA"/>
    <property type="match status" value="1"/>
</dbReference>
<keyword evidence="9" id="KW-1185">Reference proteome</keyword>
<dbReference type="PANTHER" id="PTHR30329">
    <property type="entry name" value="STATOR ELEMENT OF FLAGELLAR MOTOR COMPLEX"/>
    <property type="match status" value="1"/>
</dbReference>
<keyword evidence="2 4" id="KW-0472">Membrane</keyword>
<dbReference type="Proteomes" id="UP001243364">
    <property type="component" value="Unassembled WGS sequence"/>
</dbReference>
<dbReference type="PROSITE" id="PS51123">
    <property type="entry name" value="OMPA_2"/>
    <property type="match status" value="1"/>
</dbReference>
<name>A0ABU0Q733_STRAH</name>
<dbReference type="InterPro" id="IPR050330">
    <property type="entry name" value="Bact_OuterMem_StrucFunc"/>
</dbReference>
<evidence type="ECO:0000256" key="5">
    <source>
        <dbReference type="SAM" id="MobiDB-lite"/>
    </source>
</evidence>
<dbReference type="CDD" id="cd07185">
    <property type="entry name" value="OmpA_C-like"/>
    <property type="match status" value="1"/>
</dbReference>
<comment type="subcellular location">
    <subcellularLocation>
        <location evidence="1">Cell outer membrane</location>
    </subcellularLocation>
</comment>
<feature type="region of interest" description="Disordered" evidence="5">
    <location>
        <begin position="31"/>
        <end position="57"/>
    </location>
</feature>
<proteinExistence type="predicted"/>
<dbReference type="InterPro" id="IPR036737">
    <property type="entry name" value="OmpA-like_sf"/>
</dbReference>
<comment type="caution">
    <text evidence="8">The sequence shown here is derived from an EMBL/GenBank/DDBJ whole genome shotgun (WGS) entry which is preliminary data.</text>
</comment>
<feature type="domain" description="OmpA-like" evidence="7">
    <location>
        <begin position="93"/>
        <end position="211"/>
    </location>
</feature>
<dbReference type="PRINTS" id="PR01021">
    <property type="entry name" value="OMPADOMAIN"/>
</dbReference>
<dbReference type="InterPro" id="IPR006664">
    <property type="entry name" value="OMP_bac"/>
</dbReference>
<reference evidence="8 9" key="1">
    <citation type="submission" date="2023-07" db="EMBL/GenBank/DDBJ databases">
        <title>Comparative genomics of wheat-associated soil bacteria to identify genetic determinants of phenazine resistance.</title>
        <authorList>
            <person name="Mouncey N."/>
        </authorList>
    </citation>
    <scope>NUCLEOTIDE SEQUENCE [LARGE SCALE GENOMIC DNA]</scope>
    <source>
        <strain evidence="8 9">W4I19-2</strain>
    </source>
</reference>
<evidence type="ECO:0000256" key="3">
    <source>
        <dbReference type="ARBA" id="ARBA00023237"/>
    </source>
</evidence>
<evidence type="ECO:0000256" key="2">
    <source>
        <dbReference type="ARBA" id="ARBA00023136"/>
    </source>
</evidence>
<protein>
    <submittedName>
        <fullName evidence="8">Outer membrane protein OmpA-like peptidoglycan-associated protein</fullName>
    </submittedName>
</protein>
<keyword evidence="3" id="KW-0998">Cell outer membrane</keyword>
<dbReference type="InterPro" id="IPR006665">
    <property type="entry name" value="OmpA-like"/>
</dbReference>
<evidence type="ECO:0000256" key="4">
    <source>
        <dbReference type="PROSITE-ProRule" id="PRU00473"/>
    </source>
</evidence>
<feature type="signal peptide" evidence="6">
    <location>
        <begin position="1"/>
        <end position="34"/>
    </location>
</feature>
<evidence type="ECO:0000256" key="6">
    <source>
        <dbReference type="SAM" id="SignalP"/>
    </source>
</evidence>
<dbReference type="PANTHER" id="PTHR30329:SF21">
    <property type="entry name" value="LIPOPROTEIN YIAD-RELATED"/>
    <property type="match status" value="1"/>
</dbReference>
<accession>A0ABU0Q733</accession>
<sequence>MRPPMPRTRPLPSRLTLAVLAVAAVLVAPAPARADTPSVPPGTEPTASAPVDVDANDPDLKLPEGGTLAEPKVLDIKQVVEDETGDERREDTNADVTFALQAEVLFGKDSAKLGTEAKARITTIAAEIKKQNTTLVRVFGFTDNLGSSAHGDVLSKQRADAVQAELAGELNDPKITFEVRGYGEQYPISDNSTEAGRKKNRRVEVTFPRTTS</sequence>